<dbReference type="Proteomes" id="UP001055811">
    <property type="component" value="Linkage Group LG05"/>
</dbReference>
<evidence type="ECO:0000313" key="2">
    <source>
        <dbReference type="Proteomes" id="UP001055811"/>
    </source>
</evidence>
<gene>
    <name evidence="1" type="ORF">L2E82_30303</name>
</gene>
<evidence type="ECO:0000313" key="1">
    <source>
        <dbReference type="EMBL" id="KAI3739891.1"/>
    </source>
</evidence>
<reference evidence="1 2" key="2">
    <citation type="journal article" date="2022" name="Mol. Ecol. Resour.">
        <title>The genomes of chicory, endive, great burdock and yacon provide insights into Asteraceae paleo-polyploidization history and plant inulin production.</title>
        <authorList>
            <person name="Fan W."/>
            <person name="Wang S."/>
            <person name="Wang H."/>
            <person name="Wang A."/>
            <person name="Jiang F."/>
            <person name="Liu H."/>
            <person name="Zhao H."/>
            <person name="Xu D."/>
            <person name="Zhang Y."/>
        </authorList>
    </citation>
    <scope>NUCLEOTIDE SEQUENCE [LARGE SCALE GENOMIC DNA]</scope>
    <source>
        <strain evidence="2">cv. Punajuju</strain>
        <tissue evidence="1">Leaves</tissue>
    </source>
</reference>
<name>A0ACB9D055_CICIN</name>
<sequence length="398" mass="44636">MATSSGSQQDDAQRSPVRPMPSLGAVTPPTPATAPSITATSRWQTPMPTLIPPSLPYVNPFLHTRPPVTQSLFPPPLITLTTAGTPTSTPVSASFLPPFPPLFASGTPSTPTPTPTVPQSFFVSTSTPPVQFTPPPFYVNSFPTAPIINTPYMTPQYPFVPFYQSFQPQTLNPIPTITTPSSPFVKELLDYKIPSTAKLPTLKVYNGTTCPDSHIDTYEWHMTSLKLDQRFWCTYFPTTLDGNAGAWFKSLAPNSIYNFEQLKQLFLTNFMQLRKYRGDNHAIMGCKQREGESVKDYFKRFNRVTLDVPGQDDRMVTGAFTWGLLPGPLSRKFLGRPPQTRHELKEQVESFLRQEEGTAEKQQYLKAATDGQHKRHDRYPHSHRQDHFNLPLRGGRPP</sequence>
<protein>
    <submittedName>
        <fullName evidence="1">Uncharacterized protein</fullName>
    </submittedName>
</protein>
<comment type="caution">
    <text evidence="1">The sequence shown here is derived from an EMBL/GenBank/DDBJ whole genome shotgun (WGS) entry which is preliminary data.</text>
</comment>
<dbReference type="EMBL" id="CM042013">
    <property type="protein sequence ID" value="KAI3739891.1"/>
    <property type="molecule type" value="Genomic_DNA"/>
</dbReference>
<keyword evidence="2" id="KW-1185">Reference proteome</keyword>
<accession>A0ACB9D055</accession>
<organism evidence="1 2">
    <name type="scientific">Cichorium intybus</name>
    <name type="common">Chicory</name>
    <dbReference type="NCBI Taxonomy" id="13427"/>
    <lineage>
        <taxon>Eukaryota</taxon>
        <taxon>Viridiplantae</taxon>
        <taxon>Streptophyta</taxon>
        <taxon>Embryophyta</taxon>
        <taxon>Tracheophyta</taxon>
        <taxon>Spermatophyta</taxon>
        <taxon>Magnoliopsida</taxon>
        <taxon>eudicotyledons</taxon>
        <taxon>Gunneridae</taxon>
        <taxon>Pentapetalae</taxon>
        <taxon>asterids</taxon>
        <taxon>campanulids</taxon>
        <taxon>Asterales</taxon>
        <taxon>Asteraceae</taxon>
        <taxon>Cichorioideae</taxon>
        <taxon>Cichorieae</taxon>
        <taxon>Cichoriinae</taxon>
        <taxon>Cichorium</taxon>
    </lineage>
</organism>
<reference evidence="2" key="1">
    <citation type="journal article" date="2022" name="Mol. Ecol. Resour.">
        <title>The genomes of chicory, endive, great burdock and yacon provide insights into Asteraceae palaeo-polyploidization history and plant inulin production.</title>
        <authorList>
            <person name="Fan W."/>
            <person name="Wang S."/>
            <person name="Wang H."/>
            <person name="Wang A."/>
            <person name="Jiang F."/>
            <person name="Liu H."/>
            <person name="Zhao H."/>
            <person name="Xu D."/>
            <person name="Zhang Y."/>
        </authorList>
    </citation>
    <scope>NUCLEOTIDE SEQUENCE [LARGE SCALE GENOMIC DNA]</scope>
    <source>
        <strain evidence="2">cv. Punajuju</strain>
    </source>
</reference>
<proteinExistence type="predicted"/>